<dbReference type="Gene3D" id="3.30.70.360">
    <property type="match status" value="1"/>
</dbReference>
<dbReference type="EMBL" id="CP158367">
    <property type="protein sequence ID" value="XBX76003.1"/>
    <property type="molecule type" value="Genomic_DNA"/>
</dbReference>
<gene>
    <name evidence="4" type="ORF">PRVXT_001170</name>
</gene>
<reference evidence="4" key="1">
    <citation type="journal article" date="2013" name="Extremophiles">
        <title>Proteinivorax tanatarense gen. nov., sp. nov., an anaerobic, haloalkaliphilic, proteolytic bacterium isolated from a decaying algal bloom, and proposal of Proteinivoraceae fam. nov.</title>
        <authorList>
            <person name="Kevbrin V."/>
            <person name="Boltyanskaya Y."/>
            <person name="Zhilina T."/>
            <person name="Kolganova T."/>
            <person name="Lavrentjeva E."/>
            <person name="Kuznetsov B."/>
        </authorList>
    </citation>
    <scope>NUCLEOTIDE SEQUENCE</scope>
    <source>
        <strain evidence="4">Z-910T</strain>
    </source>
</reference>
<sequence length="379" mass="41712">MISGDILDDLTEIRRKLHSIPEIAFSLYKTHDVVKEYLVLFGYNPETVAETGLVAVKQGKSKKAIAFRADMDGLNVYENNSIDYASIHQGKMHACGHDGHMAILLGFAKLLASMPPPEKTIVLIFQPAEEGPGGAKKVIDEGVLEKYSIESIFGIHIFPGLDEGKLGVVDGPLMAQNGEVDIKIQGRSSHGAQPQQGSDAIVAASNLVMSLQNIPSRKIDPLELAVITLGTMRGGEARNIISKMVELSGTIRAFNTEVYKTIKEQLNSVCIGIQKIYDVEVHLDIKDFYPPVINDKNLYKKVVSGFEPSKVENVKPLMLAEDFSFYQQKIPGFFILLGSKSIKKGFIHPLHNAKFNFDESILLDGVKVYLDISKSLSLL</sequence>
<dbReference type="GO" id="GO:0019877">
    <property type="term" value="P:diaminopimelate biosynthetic process"/>
    <property type="evidence" value="ECO:0007669"/>
    <property type="project" value="UniProtKB-ARBA"/>
</dbReference>
<reference evidence="4" key="2">
    <citation type="submission" date="2024-06" db="EMBL/GenBank/DDBJ databases">
        <authorList>
            <person name="Petrova K.O."/>
            <person name="Toshchakov S.V."/>
            <person name="Boltjanskaja Y.V."/>
            <person name="Kevbrin V."/>
        </authorList>
    </citation>
    <scope>NUCLEOTIDE SEQUENCE</scope>
    <source>
        <strain evidence="4">Z-910T</strain>
    </source>
</reference>
<protein>
    <submittedName>
        <fullName evidence="4">M20 family metallopeptidase</fullName>
    </submittedName>
</protein>
<dbReference type="InterPro" id="IPR017439">
    <property type="entry name" value="Amidohydrolase"/>
</dbReference>
<feature type="binding site" evidence="2">
    <location>
        <position position="97"/>
    </location>
    <ligand>
        <name>Mn(2+)</name>
        <dbReference type="ChEBI" id="CHEBI:29035"/>
        <label>2</label>
    </ligand>
</feature>
<keyword evidence="2" id="KW-0479">Metal-binding</keyword>
<dbReference type="SUPFAM" id="SSF55031">
    <property type="entry name" value="Bacterial exopeptidase dimerisation domain"/>
    <property type="match status" value="1"/>
</dbReference>
<feature type="binding site" evidence="2">
    <location>
        <position position="95"/>
    </location>
    <ligand>
        <name>Mn(2+)</name>
        <dbReference type="ChEBI" id="CHEBI:29035"/>
        <label>2</label>
    </ligand>
</feature>
<dbReference type="GO" id="GO:0046872">
    <property type="term" value="F:metal ion binding"/>
    <property type="evidence" value="ECO:0007669"/>
    <property type="project" value="UniProtKB-KW"/>
</dbReference>
<dbReference type="Gene3D" id="3.40.630.10">
    <property type="entry name" value="Zn peptidases"/>
    <property type="match status" value="1"/>
</dbReference>
<proteinExistence type="predicted"/>
<name>A0AAU7VQB0_9FIRM</name>
<evidence type="ECO:0000256" key="1">
    <source>
        <dbReference type="ARBA" id="ARBA00022801"/>
    </source>
</evidence>
<dbReference type="Pfam" id="PF01546">
    <property type="entry name" value="Peptidase_M20"/>
    <property type="match status" value="1"/>
</dbReference>
<feature type="binding site" evidence="2">
    <location>
        <position position="351"/>
    </location>
    <ligand>
        <name>Mn(2+)</name>
        <dbReference type="ChEBI" id="CHEBI:29035"/>
        <label>2</label>
    </ligand>
</feature>
<dbReference type="PIRSF" id="PIRSF005962">
    <property type="entry name" value="Pept_M20D_amidohydro"/>
    <property type="match status" value="1"/>
</dbReference>
<feature type="binding site" evidence="2">
    <location>
        <position position="156"/>
    </location>
    <ligand>
        <name>Mn(2+)</name>
        <dbReference type="ChEBI" id="CHEBI:29035"/>
        <label>2</label>
    </ligand>
</feature>
<dbReference type="InterPro" id="IPR002933">
    <property type="entry name" value="Peptidase_M20"/>
</dbReference>
<dbReference type="PANTHER" id="PTHR11014">
    <property type="entry name" value="PEPTIDASE M20 FAMILY MEMBER"/>
    <property type="match status" value="1"/>
</dbReference>
<accession>A0AAU7VQB0</accession>
<keyword evidence="1" id="KW-0378">Hydrolase</keyword>
<evidence type="ECO:0000256" key="2">
    <source>
        <dbReference type="PIRSR" id="PIRSR005962-1"/>
    </source>
</evidence>
<dbReference type="AlphaFoldDB" id="A0AAU7VQB0"/>
<dbReference type="CDD" id="cd03886">
    <property type="entry name" value="M20_Acy1"/>
    <property type="match status" value="1"/>
</dbReference>
<dbReference type="NCBIfam" id="TIGR01891">
    <property type="entry name" value="amidohydrolases"/>
    <property type="match status" value="1"/>
</dbReference>
<comment type="cofactor">
    <cofactor evidence="2">
        <name>Mn(2+)</name>
        <dbReference type="ChEBI" id="CHEBI:29035"/>
    </cofactor>
    <text evidence="2">The Mn(2+) ion enhances activity.</text>
</comment>
<dbReference type="InterPro" id="IPR036264">
    <property type="entry name" value="Bact_exopeptidase_dim_dom"/>
</dbReference>
<organism evidence="4">
    <name type="scientific">Proteinivorax tanatarense</name>
    <dbReference type="NCBI Taxonomy" id="1260629"/>
    <lineage>
        <taxon>Bacteria</taxon>
        <taxon>Bacillati</taxon>
        <taxon>Bacillota</taxon>
        <taxon>Clostridia</taxon>
        <taxon>Eubacteriales</taxon>
        <taxon>Proteinivoracaceae</taxon>
        <taxon>Proteinivorax</taxon>
    </lineage>
</organism>
<dbReference type="SUPFAM" id="SSF53187">
    <property type="entry name" value="Zn-dependent exopeptidases"/>
    <property type="match status" value="1"/>
</dbReference>
<keyword evidence="2" id="KW-0464">Manganese</keyword>
<dbReference type="FunFam" id="3.30.70.360:FF:000001">
    <property type="entry name" value="N-acetyldiaminopimelate deacetylase"/>
    <property type="match status" value="1"/>
</dbReference>
<dbReference type="InterPro" id="IPR011650">
    <property type="entry name" value="Peptidase_M20_dimer"/>
</dbReference>
<evidence type="ECO:0000259" key="3">
    <source>
        <dbReference type="Pfam" id="PF07687"/>
    </source>
</evidence>
<dbReference type="RefSeq" id="WP_350344738.1">
    <property type="nucleotide sequence ID" value="NZ_CP158367.1"/>
</dbReference>
<feature type="domain" description="Peptidase M20 dimerisation" evidence="3">
    <location>
        <begin position="180"/>
        <end position="269"/>
    </location>
</feature>
<dbReference type="GO" id="GO:0050118">
    <property type="term" value="F:N-acetyldiaminopimelate deacetylase activity"/>
    <property type="evidence" value="ECO:0007669"/>
    <property type="project" value="UniProtKB-ARBA"/>
</dbReference>
<dbReference type="PANTHER" id="PTHR11014:SF63">
    <property type="entry name" value="METALLOPEPTIDASE, PUTATIVE (AFU_ORTHOLOGUE AFUA_6G09600)-RELATED"/>
    <property type="match status" value="1"/>
</dbReference>
<evidence type="ECO:0000313" key="4">
    <source>
        <dbReference type="EMBL" id="XBX76003.1"/>
    </source>
</evidence>
<feature type="binding site" evidence="2">
    <location>
        <position position="130"/>
    </location>
    <ligand>
        <name>Mn(2+)</name>
        <dbReference type="ChEBI" id="CHEBI:29035"/>
        <label>2</label>
    </ligand>
</feature>
<dbReference type="Pfam" id="PF07687">
    <property type="entry name" value="M20_dimer"/>
    <property type="match status" value="1"/>
</dbReference>